<dbReference type="InterPro" id="IPR001460">
    <property type="entry name" value="PCN-bd_Tpept"/>
</dbReference>
<dbReference type="PANTHER" id="PTHR30627:SF2">
    <property type="entry name" value="PEPTIDOGLYCAN D,D-TRANSPEPTIDASE MRDA"/>
    <property type="match status" value="1"/>
</dbReference>
<feature type="domain" description="Penicillin-binding protein transpeptidase" evidence="11">
    <location>
        <begin position="360"/>
        <end position="684"/>
    </location>
</feature>
<feature type="transmembrane region" description="Helical" evidence="10">
    <location>
        <begin position="24"/>
        <end position="44"/>
    </location>
</feature>
<keyword evidence="14" id="KW-1185">Reference proteome</keyword>
<dbReference type="GO" id="GO:0005886">
    <property type="term" value="C:plasma membrane"/>
    <property type="evidence" value="ECO:0007669"/>
    <property type="project" value="UniProtKB-SubCell"/>
</dbReference>
<evidence type="ECO:0000256" key="10">
    <source>
        <dbReference type="SAM" id="Phobius"/>
    </source>
</evidence>
<dbReference type="AlphaFoldDB" id="A0A1V4DEH8"/>
<dbReference type="GO" id="GO:0071972">
    <property type="term" value="F:peptidoglycan L,D-transpeptidase activity"/>
    <property type="evidence" value="ECO:0007669"/>
    <property type="project" value="TreeGrafter"/>
</dbReference>
<dbReference type="PANTHER" id="PTHR30627">
    <property type="entry name" value="PEPTIDOGLYCAN D,D-TRANSPEPTIDASE"/>
    <property type="match status" value="1"/>
</dbReference>
<dbReference type="GO" id="GO:0071555">
    <property type="term" value="P:cell wall organization"/>
    <property type="evidence" value="ECO:0007669"/>
    <property type="project" value="UniProtKB-KW"/>
</dbReference>
<dbReference type="EMBL" id="MVAB01000001">
    <property type="protein sequence ID" value="OPF86895.1"/>
    <property type="molecule type" value="Genomic_DNA"/>
</dbReference>
<dbReference type="SUPFAM" id="SSF56519">
    <property type="entry name" value="Penicillin binding protein dimerisation domain"/>
    <property type="match status" value="1"/>
</dbReference>
<reference evidence="13 14" key="1">
    <citation type="submission" date="2017-02" db="EMBL/GenBank/DDBJ databases">
        <title>Vagococcus cremeus sp. nov., isolated from the small intestine of a marten, Martes flavigula.</title>
        <authorList>
            <person name="Tak E.J."/>
            <person name="Bae J.-W."/>
        </authorList>
    </citation>
    <scope>NUCLEOTIDE SEQUENCE [LARGE SCALE GENOMIC DNA]</scope>
    <source>
        <strain evidence="13 14">D7T301</strain>
    </source>
</reference>
<accession>A0A1V4DEH8</accession>
<evidence type="ECO:0000256" key="5">
    <source>
        <dbReference type="ARBA" id="ARBA00022960"/>
    </source>
</evidence>
<dbReference type="Pfam" id="PF03717">
    <property type="entry name" value="PBP_dimer"/>
    <property type="match status" value="1"/>
</dbReference>
<dbReference type="Gene3D" id="3.90.1310.10">
    <property type="entry name" value="Penicillin-binding protein 2a (Domain 2)"/>
    <property type="match status" value="1"/>
</dbReference>
<evidence type="ECO:0000259" key="12">
    <source>
        <dbReference type="Pfam" id="PF03717"/>
    </source>
</evidence>
<dbReference type="RefSeq" id="WP_079344979.1">
    <property type="nucleotide sequence ID" value="NZ_MVAB01000001.1"/>
</dbReference>
<evidence type="ECO:0000256" key="9">
    <source>
        <dbReference type="ARBA" id="ARBA00023316"/>
    </source>
</evidence>
<dbReference type="GO" id="GO:0008658">
    <property type="term" value="F:penicillin binding"/>
    <property type="evidence" value="ECO:0007669"/>
    <property type="project" value="InterPro"/>
</dbReference>
<dbReference type="InterPro" id="IPR050515">
    <property type="entry name" value="Beta-lactam/transpept"/>
</dbReference>
<gene>
    <name evidence="13" type="ORF">BW731_01095</name>
</gene>
<dbReference type="InterPro" id="IPR012338">
    <property type="entry name" value="Beta-lactam/transpept-like"/>
</dbReference>
<evidence type="ECO:0000259" key="11">
    <source>
        <dbReference type="Pfam" id="PF00905"/>
    </source>
</evidence>
<name>A0A1V4DEH8_9ENTE</name>
<comment type="subcellular location">
    <subcellularLocation>
        <location evidence="1">Cell membrane</location>
        <topology evidence="1">Single-pass membrane protein</topology>
    </subcellularLocation>
</comment>
<evidence type="ECO:0000256" key="4">
    <source>
        <dbReference type="ARBA" id="ARBA00022692"/>
    </source>
</evidence>
<evidence type="ECO:0008006" key="15">
    <source>
        <dbReference type="Google" id="ProtNLM"/>
    </source>
</evidence>
<dbReference type="Pfam" id="PF00905">
    <property type="entry name" value="Transpeptidase"/>
    <property type="match status" value="1"/>
</dbReference>
<protein>
    <recommendedName>
        <fullName evidence="15">Cell division protein FtsI</fullName>
    </recommendedName>
</protein>
<dbReference type="InterPro" id="IPR005311">
    <property type="entry name" value="PBP_dimer"/>
</dbReference>
<evidence type="ECO:0000256" key="2">
    <source>
        <dbReference type="ARBA" id="ARBA00007171"/>
    </source>
</evidence>
<evidence type="ECO:0000313" key="14">
    <source>
        <dbReference type="Proteomes" id="UP000189970"/>
    </source>
</evidence>
<dbReference type="InterPro" id="IPR036138">
    <property type="entry name" value="PBP_dimer_sf"/>
</dbReference>
<comment type="caution">
    <text evidence="13">The sequence shown here is derived from an EMBL/GenBank/DDBJ whole genome shotgun (WGS) entry which is preliminary data.</text>
</comment>
<dbReference type="Proteomes" id="UP000189970">
    <property type="component" value="Unassembled WGS sequence"/>
</dbReference>
<keyword evidence="4 10" id="KW-0812">Transmembrane</keyword>
<evidence type="ECO:0000256" key="3">
    <source>
        <dbReference type="ARBA" id="ARBA00022475"/>
    </source>
</evidence>
<comment type="similarity">
    <text evidence="2">Belongs to the transpeptidase family.</text>
</comment>
<keyword evidence="9" id="KW-0961">Cell wall biogenesis/degradation</keyword>
<evidence type="ECO:0000256" key="1">
    <source>
        <dbReference type="ARBA" id="ARBA00004162"/>
    </source>
</evidence>
<keyword evidence="5" id="KW-0133">Cell shape</keyword>
<dbReference type="GO" id="GO:0009252">
    <property type="term" value="P:peptidoglycan biosynthetic process"/>
    <property type="evidence" value="ECO:0007669"/>
    <property type="project" value="UniProtKB-KW"/>
</dbReference>
<sequence length="705" mass="77757">MNQRNKGKFLSSKNKQTKKTKSHVPIRLDILFFIVFVLFTMLIVKLSDLQIKNQEKYKNIVASGQKKIVEENAPRGYIYDSKGNILVGNKATQAILFTRSAGMNANDIRKVSQDIVKLIDIEPDKLTERDKKDYWLANPDNLAKAQKRLTVSDKVSSNGQELSNSDLYAKTVDKVKDDEINFDEQQMKEASVFKRINSAAALQPVTIKNDNVTPEEIAKVGENTAAISGLSAGTDWERDYPEKDQIRSILGTVSTEKQGLPEDEIDEYLKKGYQRNDRVGLSYLEKSYEDTLKGKKGQAEVVTDKNQKIVSKTEVKASEKGDNLMLTINLDFQRKVEEIAKRQFESLEQAGKATYSPGVYVVVTDPNNGDVLSMVGLSKDPDTGELIDDSLGTINKAFVPGSSIKAATVMAGYENGIIKGNQTMVDEPLVFSDGTTKSSLFNHYSSIPLTTEQALEVSSNVYMMRIALGMMGVEYSPGMSLPMDISVFDKLRKTYEEFGLGTKTGIDIPQESVGVLNTNYKDKNGNFLPGIMASALDLSFGNYEAYTPMQLAQYVSTIANGGTRYAPHVVKGIYGNGDNGDLGKEKELIEPKVMNKIEGKENEFEIIQEGMYQVVNGSMGTGTVLQGASLPIAAKTGTAETFAVDSKTNKTISVINSTIVGYAPYNDPKVAVSVMIPQISDDDMATNRLILKEVINAYNEEYNKQ</sequence>
<keyword evidence="7 10" id="KW-1133">Transmembrane helix</keyword>
<keyword evidence="3" id="KW-1003">Cell membrane</keyword>
<dbReference type="Gene3D" id="1.10.10.1230">
    <property type="entry name" value="Penicillin-binding protein, N-terminal non-catalytic domain, head sub-domain"/>
    <property type="match status" value="1"/>
</dbReference>
<proteinExistence type="inferred from homology"/>
<dbReference type="SUPFAM" id="SSF56601">
    <property type="entry name" value="beta-lactamase/transpeptidase-like"/>
    <property type="match status" value="1"/>
</dbReference>
<keyword evidence="8 10" id="KW-0472">Membrane</keyword>
<dbReference type="GO" id="GO:0008360">
    <property type="term" value="P:regulation of cell shape"/>
    <property type="evidence" value="ECO:0007669"/>
    <property type="project" value="UniProtKB-KW"/>
</dbReference>
<evidence type="ECO:0000256" key="6">
    <source>
        <dbReference type="ARBA" id="ARBA00022984"/>
    </source>
</evidence>
<organism evidence="13 14">
    <name type="scientific">Vagococcus martis</name>
    <dbReference type="NCBI Taxonomy" id="1768210"/>
    <lineage>
        <taxon>Bacteria</taxon>
        <taxon>Bacillati</taxon>
        <taxon>Bacillota</taxon>
        <taxon>Bacilli</taxon>
        <taxon>Lactobacillales</taxon>
        <taxon>Enterococcaceae</taxon>
        <taxon>Vagococcus</taxon>
    </lineage>
</organism>
<evidence type="ECO:0000256" key="8">
    <source>
        <dbReference type="ARBA" id="ARBA00023136"/>
    </source>
</evidence>
<dbReference type="Gene3D" id="3.40.710.10">
    <property type="entry name" value="DD-peptidase/beta-lactamase superfamily"/>
    <property type="match status" value="1"/>
</dbReference>
<evidence type="ECO:0000256" key="7">
    <source>
        <dbReference type="ARBA" id="ARBA00022989"/>
    </source>
</evidence>
<keyword evidence="6" id="KW-0573">Peptidoglycan synthesis</keyword>
<feature type="domain" description="Penicillin-binding protein dimerisation" evidence="12">
    <location>
        <begin position="71"/>
        <end position="312"/>
    </location>
</feature>
<evidence type="ECO:0000313" key="13">
    <source>
        <dbReference type="EMBL" id="OPF86895.1"/>
    </source>
</evidence>